<evidence type="ECO:0000256" key="3">
    <source>
        <dbReference type="ARBA" id="ARBA00023125"/>
    </source>
</evidence>
<dbReference type="FunFam" id="3.40.190.290:FF:000001">
    <property type="entry name" value="Transcriptional regulator, LysR family"/>
    <property type="match status" value="1"/>
</dbReference>
<keyword evidence="3" id="KW-0238">DNA-binding</keyword>
<name>A0A557QYT6_9RHOO</name>
<evidence type="ECO:0000256" key="1">
    <source>
        <dbReference type="ARBA" id="ARBA00009437"/>
    </source>
</evidence>
<dbReference type="InterPro" id="IPR058163">
    <property type="entry name" value="LysR-type_TF_proteobact-type"/>
</dbReference>
<dbReference type="InterPro" id="IPR000847">
    <property type="entry name" value="LysR_HTH_N"/>
</dbReference>
<dbReference type="OrthoDB" id="9178040at2"/>
<proteinExistence type="inferred from homology"/>
<dbReference type="RefSeq" id="WP_144308843.1">
    <property type="nucleotide sequence ID" value="NZ_VMNK01000005.1"/>
</dbReference>
<comment type="similarity">
    <text evidence="1">Belongs to the LysR transcriptional regulatory family.</text>
</comment>
<keyword evidence="7" id="KW-1185">Reference proteome</keyword>
<dbReference type="PROSITE" id="PS50931">
    <property type="entry name" value="HTH_LYSR"/>
    <property type="match status" value="1"/>
</dbReference>
<dbReference type="EMBL" id="VMNK01000005">
    <property type="protein sequence ID" value="TVO58075.1"/>
    <property type="molecule type" value="Genomic_DNA"/>
</dbReference>
<dbReference type="Pfam" id="PF00126">
    <property type="entry name" value="HTH_1"/>
    <property type="match status" value="1"/>
</dbReference>
<reference evidence="6 7" key="1">
    <citation type="submission" date="2019-07" db="EMBL/GenBank/DDBJ databases">
        <title>The pathways for chlorine oxyanion respiration interact through the shared metabolite chlorate.</title>
        <authorList>
            <person name="Barnum T.P."/>
            <person name="Cheng Y."/>
            <person name="Hill K.A."/>
            <person name="Lucas L.N."/>
            <person name="Carlson H.K."/>
            <person name="Coates J.D."/>
        </authorList>
    </citation>
    <scope>NUCLEOTIDE SEQUENCE [LARGE SCALE GENOMIC DNA]</scope>
    <source>
        <strain evidence="6 7">SFB-3</strain>
    </source>
</reference>
<evidence type="ECO:0000256" key="2">
    <source>
        <dbReference type="ARBA" id="ARBA00023015"/>
    </source>
</evidence>
<dbReference type="GO" id="GO:0006351">
    <property type="term" value="P:DNA-templated transcription"/>
    <property type="evidence" value="ECO:0007669"/>
    <property type="project" value="TreeGrafter"/>
</dbReference>
<dbReference type="InterPro" id="IPR005119">
    <property type="entry name" value="LysR_subst-bd"/>
</dbReference>
<dbReference type="InterPro" id="IPR036390">
    <property type="entry name" value="WH_DNA-bd_sf"/>
</dbReference>
<evidence type="ECO:0000256" key="4">
    <source>
        <dbReference type="ARBA" id="ARBA00023163"/>
    </source>
</evidence>
<dbReference type="CDD" id="cd08422">
    <property type="entry name" value="PBP2_CrgA_like"/>
    <property type="match status" value="1"/>
</dbReference>
<dbReference type="Pfam" id="PF03466">
    <property type="entry name" value="LysR_substrate"/>
    <property type="match status" value="1"/>
</dbReference>
<dbReference type="AlphaFoldDB" id="A0A557QYT6"/>
<feature type="domain" description="HTH lysR-type" evidence="5">
    <location>
        <begin position="1"/>
        <end position="59"/>
    </location>
</feature>
<dbReference type="FunFam" id="1.10.10.10:FF:000001">
    <property type="entry name" value="LysR family transcriptional regulator"/>
    <property type="match status" value="1"/>
</dbReference>
<organism evidence="6 7">
    <name type="scientific">Denitromonas halophila</name>
    <dbReference type="NCBI Taxonomy" id="1629404"/>
    <lineage>
        <taxon>Bacteria</taxon>
        <taxon>Pseudomonadati</taxon>
        <taxon>Pseudomonadota</taxon>
        <taxon>Betaproteobacteria</taxon>
        <taxon>Rhodocyclales</taxon>
        <taxon>Zoogloeaceae</taxon>
        <taxon>Denitromonas</taxon>
    </lineage>
</organism>
<dbReference type="GO" id="GO:0043565">
    <property type="term" value="F:sequence-specific DNA binding"/>
    <property type="evidence" value="ECO:0007669"/>
    <property type="project" value="TreeGrafter"/>
</dbReference>
<dbReference type="SUPFAM" id="SSF53850">
    <property type="entry name" value="Periplasmic binding protein-like II"/>
    <property type="match status" value="1"/>
</dbReference>
<dbReference type="Proteomes" id="UP000319502">
    <property type="component" value="Unassembled WGS sequence"/>
</dbReference>
<gene>
    <name evidence="6" type="ORF">FHP91_06670</name>
</gene>
<dbReference type="GO" id="GO:0003700">
    <property type="term" value="F:DNA-binding transcription factor activity"/>
    <property type="evidence" value="ECO:0007669"/>
    <property type="project" value="InterPro"/>
</dbReference>
<keyword evidence="2" id="KW-0805">Transcription regulation</keyword>
<dbReference type="InterPro" id="IPR036388">
    <property type="entry name" value="WH-like_DNA-bd_sf"/>
</dbReference>
<keyword evidence="4" id="KW-0804">Transcription</keyword>
<dbReference type="PANTHER" id="PTHR30537">
    <property type="entry name" value="HTH-TYPE TRANSCRIPTIONAL REGULATOR"/>
    <property type="match status" value="1"/>
</dbReference>
<evidence type="ECO:0000313" key="6">
    <source>
        <dbReference type="EMBL" id="TVO58075.1"/>
    </source>
</evidence>
<dbReference type="Gene3D" id="3.40.190.290">
    <property type="match status" value="1"/>
</dbReference>
<evidence type="ECO:0000259" key="5">
    <source>
        <dbReference type="PROSITE" id="PS50931"/>
    </source>
</evidence>
<sequence>MDRIEAMRVFCAVVEAGGFAAAATQLGVSTSAVSRHVAQLETHLNVRLLNRTTRKVSATDAGQAYFERCVQLLADLDETEAVVAGEAHRPTGRLRLSAPIALSIHRLAPAFAAFQQRYPEVTLDVALSDNVADFVDEGLDLAIRVGRLGSDNLVARRIDTARLVLAASPAYLKAYGVPAHPEALADHNCLGYSYAATGNLWQFEGAQGETCAVRINGAVRANNGMLLAEMAACGDGIVQVPDFLASPLLDSGRLEALLPEWSYRELPVHAVYPSRRYLSAKVQAMVSFLTEWFAAGDPT</sequence>
<accession>A0A557QYT6</accession>
<comment type="caution">
    <text evidence="6">The sequence shown here is derived from an EMBL/GenBank/DDBJ whole genome shotgun (WGS) entry which is preliminary data.</text>
</comment>
<dbReference type="PANTHER" id="PTHR30537:SF5">
    <property type="entry name" value="HTH-TYPE TRANSCRIPTIONAL ACTIVATOR TTDR-RELATED"/>
    <property type="match status" value="1"/>
</dbReference>
<dbReference type="Gene3D" id="1.10.10.10">
    <property type="entry name" value="Winged helix-like DNA-binding domain superfamily/Winged helix DNA-binding domain"/>
    <property type="match status" value="1"/>
</dbReference>
<dbReference type="SUPFAM" id="SSF46785">
    <property type="entry name" value="Winged helix' DNA-binding domain"/>
    <property type="match status" value="1"/>
</dbReference>
<protein>
    <submittedName>
        <fullName evidence="6">LysR family transcriptional regulator</fullName>
    </submittedName>
</protein>
<evidence type="ECO:0000313" key="7">
    <source>
        <dbReference type="Proteomes" id="UP000319502"/>
    </source>
</evidence>